<protein>
    <recommendedName>
        <fullName evidence="8">DDE Tnp4 domain-containing protein</fullName>
    </recommendedName>
</protein>
<dbReference type="GO" id="GO:0004518">
    <property type="term" value="F:nuclease activity"/>
    <property type="evidence" value="ECO:0007669"/>
    <property type="project" value="UniProtKB-KW"/>
</dbReference>
<keyword evidence="4" id="KW-0540">Nuclease</keyword>
<dbReference type="GO" id="GO:0016787">
    <property type="term" value="F:hydrolase activity"/>
    <property type="evidence" value="ECO:0007669"/>
    <property type="project" value="UniProtKB-KW"/>
</dbReference>
<dbReference type="GO" id="GO:0046872">
    <property type="term" value="F:metal ion binding"/>
    <property type="evidence" value="ECO:0007669"/>
    <property type="project" value="UniProtKB-KW"/>
</dbReference>
<organism evidence="9 10">
    <name type="scientific">Drosophila willistoni</name>
    <name type="common">Fruit fly</name>
    <dbReference type="NCBI Taxonomy" id="7260"/>
    <lineage>
        <taxon>Eukaryota</taxon>
        <taxon>Metazoa</taxon>
        <taxon>Ecdysozoa</taxon>
        <taxon>Arthropoda</taxon>
        <taxon>Hexapoda</taxon>
        <taxon>Insecta</taxon>
        <taxon>Pterygota</taxon>
        <taxon>Neoptera</taxon>
        <taxon>Endopterygota</taxon>
        <taxon>Diptera</taxon>
        <taxon>Brachycera</taxon>
        <taxon>Muscomorpha</taxon>
        <taxon>Ephydroidea</taxon>
        <taxon>Drosophilidae</taxon>
        <taxon>Drosophila</taxon>
        <taxon>Sophophora</taxon>
    </lineage>
</organism>
<feature type="domain" description="DDE Tnp4" evidence="8">
    <location>
        <begin position="40"/>
        <end position="204"/>
    </location>
</feature>
<comment type="similarity">
    <text evidence="3">Belongs to the HARBI1 family.</text>
</comment>
<evidence type="ECO:0000256" key="7">
    <source>
        <dbReference type="ARBA" id="ARBA00023242"/>
    </source>
</evidence>
<evidence type="ECO:0000259" key="8">
    <source>
        <dbReference type="Pfam" id="PF13359"/>
    </source>
</evidence>
<evidence type="ECO:0000256" key="6">
    <source>
        <dbReference type="ARBA" id="ARBA00022801"/>
    </source>
</evidence>
<comment type="subcellular location">
    <subcellularLocation>
        <location evidence="2">Nucleus</location>
    </subcellularLocation>
</comment>
<gene>
    <name evidence="9" type="primary">Dwil\GK27242</name>
    <name evidence="9" type="ORF">Dwil_GK27242</name>
</gene>
<evidence type="ECO:0000256" key="3">
    <source>
        <dbReference type="ARBA" id="ARBA00006958"/>
    </source>
</evidence>
<dbReference type="PANTHER" id="PTHR22930">
    <property type="match status" value="1"/>
</dbReference>
<evidence type="ECO:0000256" key="2">
    <source>
        <dbReference type="ARBA" id="ARBA00004123"/>
    </source>
</evidence>
<keyword evidence="7" id="KW-0539">Nucleus</keyword>
<comment type="cofactor">
    <cofactor evidence="1">
        <name>a divalent metal cation</name>
        <dbReference type="ChEBI" id="CHEBI:60240"/>
    </cofactor>
</comment>
<accession>A0A0Q9X1M0</accession>
<evidence type="ECO:0000256" key="1">
    <source>
        <dbReference type="ARBA" id="ARBA00001968"/>
    </source>
</evidence>
<evidence type="ECO:0000256" key="5">
    <source>
        <dbReference type="ARBA" id="ARBA00022723"/>
    </source>
</evidence>
<dbReference type="GO" id="GO:0005634">
    <property type="term" value="C:nucleus"/>
    <property type="evidence" value="ECO:0007669"/>
    <property type="project" value="UniProtKB-SubCell"/>
</dbReference>
<reference evidence="9 10" key="1">
    <citation type="journal article" date="2007" name="Nature">
        <title>Evolution of genes and genomes on the Drosophila phylogeny.</title>
        <authorList>
            <consortium name="Drosophila 12 Genomes Consortium"/>
            <person name="Clark A.G."/>
            <person name="Eisen M.B."/>
            <person name="Smith D.R."/>
            <person name="Bergman C.M."/>
            <person name="Oliver B."/>
            <person name="Markow T.A."/>
            <person name="Kaufman T.C."/>
            <person name="Kellis M."/>
            <person name="Gelbart W."/>
            <person name="Iyer V.N."/>
            <person name="Pollard D.A."/>
            <person name="Sackton T.B."/>
            <person name="Larracuente A.M."/>
            <person name="Singh N.D."/>
            <person name="Abad J.P."/>
            <person name="Abt D.N."/>
            <person name="Adryan B."/>
            <person name="Aguade M."/>
            <person name="Akashi H."/>
            <person name="Anderson W.W."/>
            <person name="Aquadro C.F."/>
            <person name="Ardell D.H."/>
            <person name="Arguello R."/>
            <person name="Artieri C.G."/>
            <person name="Barbash D.A."/>
            <person name="Barker D."/>
            <person name="Barsanti P."/>
            <person name="Batterham P."/>
            <person name="Batzoglou S."/>
            <person name="Begun D."/>
            <person name="Bhutkar A."/>
            <person name="Blanco E."/>
            <person name="Bosak S.A."/>
            <person name="Bradley R.K."/>
            <person name="Brand A.D."/>
            <person name="Brent M.R."/>
            <person name="Brooks A.N."/>
            <person name="Brown R.H."/>
            <person name="Butlin R.K."/>
            <person name="Caggese C."/>
            <person name="Calvi B.R."/>
            <person name="Bernardo de Carvalho A."/>
            <person name="Caspi A."/>
            <person name="Castrezana S."/>
            <person name="Celniker S.E."/>
            <person name="Chang J.L."/>
            <person name="Chapple C."/>
            <person name="Chatterji S."/>
            <person name="Chinwalla A."/>
            <person name="Civetta A."/>
            <person name="Clifton S.W."/>
            <person name="Comeron J.M."/>
            <person name="Costello J.C."/>
            <person name="Coyne J.A."/>
            <person name="Daub J."/>
            <person name="David R.G."/>
            <person name="Delcher A.L."/>
            <person name="Delehaunty K."/>
            <person name="Do C.B."/>
            <person name="Ebling H."/>
            <person name="Edwards K."/>
            <person name="Eickbush T."/>
            <person name="Evans J.D."/>
            <person name="Filipski A."/>
            <person name="Findeiss S."/>
            <person name="Freyhult E."/>
            <person name="Fulton L."/>
            <person name="Fulton R."/>
            <person name="Garcia A.C."/>
            <person name="Gardiner A."/>
            <person name="Garfield D.A."/>
            <person name="Garvin B.E."/>
            <person name="Gibson G."/>
            <person name="Gilbert D."/>
            <person name="Gnerre S."/>
            <person name="Godfrey J."/>
            <person name="Good R."/>
            <person name="Gotea V."/>
            <person name="Gravely B."/>
            <person name="Greenberg A.J."/>
            <person name="Griffiths-Jones S."/>
            <person name="Gross S."/>
            <person name="Guigo R."/>
            <person name="Gustafson E.A."/>
            <person name="Haerty W."/>
            <person name="Hahn M.W."/>
            <person name="Halligan D.L."/>
            <person name="Halpern A.L."/>
            <person name="Halter G.M."/>
            <person name="Han M.V."/>
            <person name="Heger A."/>
            <person name="Hillier L."/>
            <person name="Hinrichs A.S."/>
            <person name="Holmes I."/>
            <person name="Hoskins R.A."/>
            <person name="Hubisz M.J."/>
            <person name="Hultmark D."/>
            <person name="Huntley M.A."/>
            <person name="Jaffe D.B."/>
            <person name="Jagadeeshan S."/>
            <person name="Jeck W.R."/>
            <person name="Johnson J."/>
            <person name="Jones C.D."/>
            <person name="Jordan W.C."/>
            <person name="Karpen G.H."/>
            <person name="Kataoka E."/>
            <person name="Keightley P.D."/>
            <person name="Kheradpour P."/>
            <person name="Kirkness E.F."/>
            <person name="Koerich L.B."/>
            <person name="Kristiansen K."/>
            <person name="Kudrna D."/>
            <person name="Kulathinal R.J."/>
            <person name="Kumar S."/>
            <person name="Kwok R."/>
            <person name="Lander E."/>
            <person name="Langley C.H."/>
            <person name="Lapoint R."/>
            <person name="Lazzaro B.P."/>
            <person name="Lee S.J."/>
            <person name="Levesque L."/>
            <person name="Li R."/>
            <person name="Lin C.F."/>
            <person name="Lin M.F."/>
            <person name="Lindblad-Toh K."/>
            <person name="Llopart A."/>
            <person name="Long M."/>
            <person name="Low L."/>
            <person name="Lozovsky E."/>
            <person name="Lu J."/>
            <person name="Luo M."/>
            <person name="Machado C.A."/>
            <person name="Makalowski W."/>
            <person name="Marzo M."/>
            <person name="Matsuda M."/>
            <person name="Matzkin L."/>
            <person name="McAllister B."/>
            <person name="McBride C.S."/>
            <person name="McKernan B."/>
            <person name="McKernan K."/>
            <person name="Mendez-Lago M."/>
            <person name="Minx P."/>
            <person name="Mollenhauer M.U."/>
            <person name="Montooth K."/>
            <person name="Mount S.M."/>
            <person name="Mu X."/>
            <person name="Myers E."/>
            <person name="Negre B."/>
            <person name="Newfeld S."/>
            <person name="Nielsen R."/>
            <person name="Noor M.A."/>
            <person name="O'Grady P."/>
            <person name="Pachter L."/>
            <person name="Papaceit M."/>
            <person name="Parisi M.J."/>
            <person name="Parisi M."/>
            <person name="Parts L."/>
            <person name="Pedersen J.S."/>
            <person name="Pesole G."/>
            <person name="Phillippy A.M."/>
            <person name="Ponting C.P."/>
            <person name="Pop M."/>
            <person name="Porcelli D."/>
            <person name="Powell J.R."/>
            <person name="Prohaska S."/>
            <person name="Pruitt K."/>
            <person name="Puig M."/>
            <person name="Quesneville H."/>
            <person name="Ram K.R."/>
            <person name="Rand D."/>
            <person name="Rasmussen M.D."/>
            <person name="Reed L.K."/>
            <person name="Reenan R."/>
            <person name="Reily A."/>
            <person name="Remington K.A."/>
            <person name="Rieger T.T."/>
            <person name="Ritchie M.G."/>
            <person name="Robin C."/>
            <person name="Rogers Y.H."/>
            <person name="Rohde C."/>
            <person name="Rozas J."/>
            <person name="Rubenfield M.J."/>
            <person name="Ruiz A."/>
            <person name="Russo S."/>
            <person name="Salzberg S.L."/>
            <person name="Sanchez-Gracia A."/>
            <person name="Saranga D.J."/>
            <person name="Sato H."/>
            <person name="Schaeffer S.W."/>
            <person name="Schatz M.C."/>
            <person name="Schlenke T."/>
            <person name="Schwartz R."/>
            <person name="Segarra C."/>
            <person name="Singh R.S."/>
            <person name="Sirot L."/>
            <person name="Sirota M."/>
            <person name="Sisneros N.B."/>
            <person name="Smith C.D."/>
            <person name="Smith T.F."/>
            <person name="Spieth J."/>
            <person name="Stage D.E."/>
            <person name="Stark A."/>
            <person name="Stephan W."/>
            <person name="Strausberg R.L."/>
            <person name="Strempel S."/>
            <person name="Sturgill D."/>
            <person name="Sutton G."/>
            <person name="Sutton G.G."/>
            <person name="Tao W."/>
            <person name="Teichmann S."/>
            <person name="Tobari Y.N."/>
            <person name="Tomimura Y."/>
            <person name="Tsolas J.M."/>
            <person name="Valente V.L."/>
            <person name="Venter E."/>
            <person name="Venter J.C."/>
            <person name="Vicario S."/>
            <person name="Vieira F.G."/>
            <person name="Vilella A.J."/>
            <person name="Villasante A."/>
            <person name="Walenz B."/>
            <person name="Wang J."/>
            <person name="Wasserman M."/>
            <person name="Watts T."/>
            <person name="Wilson D."/>
            <person name="Wilson R.K."/>
            <person name="Wing R.A."/>
            <person name="Wolfner M.F."/>
            <person name="Wong A."/>
            <person name="Wong G.K."/>
            <person name="Wu C.I."/>
            <person name="Wu G."/>
            <person name="Yamamoto D."/>
            <person name="Yang H.P."/>
            <person name="Yang S.P."/>
            <person name="Yorke J.A."/>
            <person name="Yoshida K."/>
            <person name="Zdobnov E."/>
            <person name="Zhang P."/>
            <person name="Zhang Y."/>
            <person name="Zimin A.V."/>
            <person name="Baldwin J."/>
            <person name="Abdouelleil A."/>
            <person name="Abdulkadir J."/>
            <person name="Abebe A."/>
            <person name="Abera B."/>
            <person name="Abreu J."/>
            <person name="Acer S.C."/>
            <person name="Aftuck L."/>
            <person name="Alexander A."/>
            <person name="An P."/>
            <person name="Anderson E."/>
            <person name="Anderson S."/>
            <person name="Arachi H."/>
            <person name="Azer M."/>
            <person name="Bachantsang P."/>
            <person name="Barry A."/>
            <person name="Bayul T."/>
            <person name="Berlin A."/>
            <person name="Bessette D."/>
            <person name="Bloom T."/>
            <person name="Blye J."/>
            <person name="Boguslavskiy L."/>
            <person name="Bonnet C."/>
            <person name="Boukhgalter B."/>
            <person name="Bourzgui I."/>
            <person name="Brown A."/>
            <person name="Cahill P."/>
            <person name="Channer S."/>
            <person name="Cheshatsang Y."/>
            <person name="Chuda L."/>
            <person name="Citroen M."/>
            <person name="Collymore A."/>
            <person name="Cooke P."/>
            <person name="Costello M."/>
            <person name="D'Aco K."/>
            <person name="Daza R."/>
            <person name="De Haan G."/>
            <person name="DeGray S."/>
            <person name="DeMaso C."/>
            <person name="Dhargay N."/>
            <person name="Dooley K."/>
            <person name="Dooley E."/>
            <person name="Doricent M."/>
            <person name="Dorje P."/>
            <person name="Dorjee K."/>
            <person name="Dupes A."/>
            <person name="Elong R."/>
            <person name="Falk J."/>
            <person name="Farina A."/>
            <person name="Faro S."/>
            <person name="Ferguson D."/>
            <person name="Fisher S."/>
            <person name="Foley C.D."/>
            <person name="Franke A."/>
            <person name="Friedrich D."/>
            <person name="Gadbois L."/>
            <person name="Gearin G."/>
            <person name="Gearin C.R."/>
            <person name="Giannoukos G."/>
            <person name="Goode T."/>
            <person name="Graham J."/>
            <person name="Grandbois E."/>
            <person name="Grewal S."/>
            <person name="Gyaltsen K."/>
            <person name="Hafez N."/>
            <person name="Hagos B."/>
            <person name="Hall J."/>
            <person name="Henson C."/>
            <person name="Hollinger A."/>
            <person name="Honan T."/>
            <person name="Huard M.D."/>
            <person name="Hughes L."/>
            <person name="Hurhula B."/>
            <person name="Husby M.E."/>
            <person name="Kamat A."/>
            <person name="Kanga B."/>
            <person name="Kashin S."/>
            <person name="Khazanovich D."/>
            <person name="Kisner P."/>
            <person name="Lance K."/>
            <person name="Lara M."/>
            <person name="Lee W."/>
            <person name="Lennon N."/>
            <person name="Letendre F."/>
            <person name="LeVine R."/>
            <person name="Lipovsky A."/>
            <person name="Liu X."/>
            <person name="Liu J."/>
            <person name="Liu S."/>
            <person name="Lokyitsang T."/>
            <person name="Lokyitsang Y."/>
            <person name="Lubonja R."/>
            <person name="Lui A."/>
            <person name="MacDonald P."/>
            <person name="Magnisalis V."/>
            <person name="Maru K."/>
            <person name="Matthews C."/>
            <person name="McCusker W."/>
            <person name="McDonough S."/>
            <person name="Mehta T."/>
            <person name="Meldrim J."/>
            <person name="Meneus L."/>
            <person name="Mihai O."/>
            <person name="Mihalev A."/>
            <person name="Mihova T."/>
            <person name="Mittelman R."/>
            <person name="Mlenga V."/>
            <person name="Montmayeur A."/>
            <person name="Mulrain L."/>
            <person name="Navidi A."/>
            <person name="Naylor J."/>
            <person name="Negash T."/>
            <person name="Nguyen T."/>
            <person name="Nguyen N."/>
            <person name="Nicol R."/>
            <person name="Norbu C."/>
            <person name="Norbu N."/>
            <person name="Novod N."/>
            <person name="O'Neill B."/>
            <person name="Osman S."/>
            <person name="Markiewicz E."/>
            <person name="Oyono O.L."/>
            <person name="Patti C."/>
            <person name="Phunkhang P."/>
            <person name="Pierre F."/>
            <person name="Priest M."/>
            <person name="Raghuraman S."/>
            <person name="Rege F."/>
            <person name="Reyes R."/>
            <person name="Rise C."/>
            <person name="Rogov P."/>
            <person name="Ross K."/>
            <person name="Ryan E."/>
            <person name="Settipalli S."/>
            <person name="Shea T."/>
            <person name="Sherpa N."/>
            <person name="Shi L."/>
            <person name="Shih D."/>
            <person name="Sparrow T."/>
            <person name="Spaulding J."/>
            <person name="Stalker J."/>
            <person name="Stange-Thomann N."/>
            <person name="Stavropoulos S."/>
            <person name="Stone C."/>
            <person name="Strader C."/>
            <person name="Tesfaye S."/>
            <person name="Thomson T."/>
            <person name="Thoulutsang Y."/>
            <person name="Thoulutsang D."/>
            <person name="Topham K."/>
            <person name="Topping I."/>
            <person name="Tsamla T."/>
            <person name="Vassiliev H."/>
            <person name="Vo A."/>
            <person name="Wangchuk T."/>
            <person name="Wangdi T."/>
            <person name="Weiand M."/>
            <person name="Wilkinson J."/>
            <person name="Wilson A."/>
            <person name="Yadav S."/>
            <person name="Young G."/>
            <person name="Yu Q."/>
            <person name="Zembek L."/>
            <person name="Zhong D."/>
            <person name="Zimmer A."/>
            <person name="Zwirko Z."/>
            <person name="Jaffe D.B."/>
            <person name="Alvarez P."/>
            <person name="Brockman W."/>
            <person name="Butler J."/>
            <person name="Chin C."/>
            <person name="Gnerre S."/>
            <person name="Grabherr M."/>
            <person name="Kleber M."/>
            <person name="Mauceli E."/>
            <person name="MacCallum I."/>
        </authorList>
    </citation>
    <scope>NUCLEOTIDE SEQUENCE [LARGE SCALE GENOMIC DNA]</scope>
    <source>
        <strain evidence="10">Tucson 14030-0811.24</strain>
    </source>
</reference>
<dbReference type="Proteomes" id="UP000007798">
    <property type="component" value="Unassembled WGS sequence"/>
</dbReference>
<keyword evidence="6" id="KW-0378">Hydrolase</keyword>
<evidence type="ECO:0000313" key="10">
    <source>
        <dbReference type="Proteomes" id="UP000007798"/>
    </source>
</evidence>
<dbReference type="OrthoDB" id="7847210at2759"/>
<proteinExistence type="inferred from homology"/>
<evidence type="ECO:0000313" key="9">
    <source>
        <dbReference type="EMBL" id="KRF98690.1"/>
    </source>
</evidence>
<dbReference type="InterPro" id="IPR045249">
    <property type="entry name" value="HARBI1-like"/>
</dbReference>
<name>A0A0Q9X1M0_DROWI</name>
<evidence type="ECO:0000256" key="4">
    <source>
        <dbReference type="ARBA" id="ARBA00022722"/>
    </source>
</evidence>
<dbReference type="InterPro" id="IPR027806">
    <property type="entry name" value="HARBI1_dom"/>
</dbReference>
<dbReference type="PANTHER" id="PTHR22930:SF284">
    <property type="entry name" value="DDE TNP4 DOMAIN-CONTAINING PROTEIN"/>
    <property type="match status" value="1"/>
</dbReference>
<dbReference type="InParanoid" id="A0A0Q9X1M0"/>
<sequence length="206" mass="23924">MDSTTYEELFGLLSTHEDEWKDVAFDFERQWNFINCIGAIDGKHVHIKKPNCSGSFYYNYKKTFSIVLMAIVNLNYKFMCVEVGPNGRSSDSGVFAQSEYKTRYDEESLHLPNAKTIPMTEYELSYVMVGDDAFLLSTNLMKPFSRRNLTKEELIFNYRFSRARRVVNNAFGILANRFRVLLTTISLQPEKATSMVLCCCYLHNYL</sequence>
<dbReference type="AlphaFoldDB" id="A0A0Q9X1M0"/>
<keyword evidence="5" id="KW-0479">Metal-binding</keyword>
<keyword evidence="10" id="KW-1185">Reference proteome</keyword>
<dbReference type="EMBL" id="CH963920">
    <property type="protein sequence ID" value="KRF98690.1"/>
    <property type="molecule type" value="Genomic_DNA"/>
</dbReference>
<dbReference type="Pfam" id="PF13359">
    <property type="entry name" value="DDE_Tnp_4"/>
    <property type="match status" value="1"/>
</dbReference>